<reference evidence="8 9" key="1">
    <citation type="submission" date="2020-08" db="EMBL/GenBank/DDBJ databases">
        <title>Genome public.</title>
        <authorList>
            <person name="Liu C."/>
            <person name="Sun Q."/>
        </authorList>
    </citation>
    <scope>NUCLEOTIDE SEQUENCE [LARGE SCALE GENOMIC DNA]</scope>
    <source>
        <strain evidence="8 9">New-7</strain>
    </source>
</reference>
<comment type="subcellular location">
    <subcellularLocation>
        <location evidence="1">Cell outer membrane</location>
    </subcellularLocation>
</comment>
<proteinExistence type="inferred from homology"/>
<organism evidence="8 9">
    <name type="scientific">Alistipes hominis</name>
    <dbReference type="NCBI Taxonomy" id="2763015"/>
    <lineage>
        <taxon>Bacteria</taxon>
        <taxon>Pseudomonadati</taxon>
        <taxon>Bacteroidota</taxon>
        <taxon>Bacteroidia</taxon>
        <taxon>Bacteroidales</taxon>
        <taxon>Rikenellaceae</taxon>
        <taxon>Alistipes</taxon>
    </lineage>
</organism>
<comment type="caution">
    <text evidence="8">The sequence shown here is derived from an EMBL/GenBank/DDBJ whole genome shotgun (WGS) entry which is preliminary data.</text>
</comment>
<comment type="similarity">
    <text evidence="2">Belongs to the bacteroidetes fimbrillin superfamily. FimB/Mfa2 family.</text>
</comment>
<dbReference type="Pfam" id="PF08842">
    <property type="entry name" value="Mfa2"/>
    <property type="match status" value="1"/>
</dbReference>
<evidence type="ECO:0000256" key="4">
    <source>
        <dbReference type="ARBA" id="ARBA00023136"/>
    </source>
</evidence>
<name>A0ABR7CLU0_9BACT</name>
<evidence type="ECO:0000313" key="9">
    <source>
        <dbReference type="Proteomes" id="UP000636891"/>
    </source>
</evidence>
<keyword evidence="9" id="KW-1185">Reference proteome</keyword>
<evidence type="ECO:0000256" key="2">
    <source>
        <dbReference type="ARBA" id="ARBA00007248"/>
    </source>
</evidence>
<accession>A0ABR7CLU0</accession>
<sequence length="298" mass="33244">MKGYNYIIVLFWVFALSGCIRDDGSGLDCERTRISFYYYGDVPGQCRFLEKSDNVTLFVYDSDGNLVARRTQSGADLQAHKGVNLNLPDGNYSLVAWTNLTDGTEIHDAEQLSKAVLGSAAYYAGDPIIHHENDRVYFATKKITVVQSQFRDEELLFDQAHIPLHVHVTGAAAPATRATAPIEVDIVNLHPQMGFDGASASALKSVYRAQLAYDAETGDYVARVNAFRFLNDNDIRLKLSNSGGEICYKTVELADFMNEHAISVEDKDEAEIAIRFRFNNTSVEVAPWEEEDIDPIQK</sequence>
<keyword evidence="5" id="KW-0564">Palmitate</keyword>
<keyword evidence="7" id="KW-0449">Lipoprotein</keyword>
<gene>
    <name evidence="8" type="ORF">H8S08_06240</name>
</gene>
<dbReference type="InterPro" id="IPR014941">
    <property type="entry name" value="FimB/Mfa2/Mfa3"/>
</dbReference>
<evidence type="ECO:0000256" key="6">
    <source>
        <dbReference type="ARBA" id="ARBA00023237"/>
    </source>
</evidence>
<evidence type="ECO:0000256" key="1">
    <source>
        <dbReference type="ARBA" id="ARBA00004442"/>
    </source>
</evidence>
<keyword evidence="4" id="KW-0472">Membrane</keyword>
<dbReference type="Gene3D" id="2.60.40.2100">
    <property type="match status" value="1"/>
</dbReference>
<protein>
    <submittedName>
        <fullName evidence="8">FimB/Mfa2 family fimbrial subunit</fullName>
    </submittedName>
</protein>
<evidence type="ECO:0000256" key="5">
    <source>
        <dbReference type="ARBA" id="ARBA00023139"/>
    </source>
</evidence>
<dbReference type="Proteomes" id="UP000636891">
    <property type="component" value="Unassembled WGS sequence"/>
</dbReference>
<keyword evidence="6" id="KW-0998">Cell outer membrane</keyword>
<evidence type="ECO:0000313" key="8">
    <source>
        <dbReference type="EMBL" id="MBC5616618.1"/>
    </source>
</evidence>
<dbReference type="PROSITE" id="PS51257">
    <property type="entry name" value="PROKAR_LIPOPROTEIN"/>
    <property type="match status" value="1"/>
</dbReference>
<dbReference type="EMBL" id="JACOOK010000003">
    <property type="protein sequence ID" value="MBC5616618.1"/>
    <property type="molecule type" value="Genomic_DNA"/>
</dbReference>
<evidence type="ECO:0000256" key="7">
    <source>
        <dbReference type="ARBA" id="ARBA00023288"/>
    </source>
</evidence>
<keyword evidence="3" id="KW-0732">Signal</keyword>
<dbReference type="RefSeq" id="WP_055203374.1">
    <property type="nucleotide sequence ID" value="NZ_JACOOK010000003.1"/>
</dbReference>
<evidence type="ECO:0000256" key="3">
    <source>
        <dbReference type="ARBA" id="ARBA00022729"/>
    </source>
</evidence>